<protein>
    <recommendedName>
        <fullName evidence="3">Protein HRI1</fullName>
    </recommendedName>
</protein>
<organism evidence="1 2">
    <name type="scientific">Cryptococcus wingfieldii CBS 7118</name>
    <dbReference type="NCBI Taxonomy" id="1295528"/>
    <lineage>
        <taxon>Eukaryota</taxon>
        <taxon>Fungi</taxon>
        <taxon>Dikarya</taxon>
        <taxon>Basidiomycota</taxon>
        <taxon>Agaricomycotina</taxon>
        <taxon>Tremellomycetes</taxon>
        <taxon>Tremellales</taxon>
        <taxon>Cryptococcaceae</taxon>
        <taxon>Cryptococcus</taxon>
    </lineage>
</organism>
<proteinExistence type="predicted"/>
<dbReference type="InterPro" id="IPR043047">
    <property type="entry name" value="Hri1_N_sf"/>
</dbReference>
<gene>
    <name evidence="1" type="ORF">L198_03494</name>
</gene>
<dbReference type="RefSeq" id="XP_019032114.1">
    <property type="nucleotide sequence ID" value="XM_019175624.1"/>
</dbReference>
<dbReference type="AlphaFoldDB" id="A0A1E3JBN5"/>
<dbReference type="Proteomes" id="UP000094819">
    <property type="component" value="Unassembled WGS sequence"/>
</dbReference>
<dbReference type="GeneID" id="30192707"/>
<dbReference type="EMBL" id="AWGH01000009">
    <property type="protein sequence ID" value="ODN98252.1"/>
    <property type="molecule type" value="Genomic_DNA"/>
</dbReference>
<dbReference type="Pfam" id="PF16815">
    <property type="entry name" value="HRI1"/>
    <property type="match status" value="1"/>
</dbReference>
<evidence type="ECO:0000313" key="2">
    <source>
        <dbReference type="Proteomes" id="UP000094819"/>
    </source>
</evidence>
<accession>A0A1E3JBN5</accession>
<sequence length="222" mass="24549">MAARASTRISIAWSGAAPIEDTDTLVLTIGGYSLDLRVFTSGPDEGNIDWATVAKVTELPESTAENPQLRWDHIIDSRPPSSLPDQGTFQTLPSGDVEEKGIMFNPKTGLNEDYIETWRRFAQPAAAGYFVLEREADGEEGVWFLGRTGDRALGLGKVGDEFWGWRDELKDGAWTRLYTFGPSDKVQHLLPALPIEIPESWKKGELVMLGDGGWIVREVGKL</sequence>
<evidence type="ECO:0008006" key="3">
    <source>
        <dbReference type="Google" id="ProtNLM"/>
    </source>
</evidence>
<dbReference type="OrthoDB" id="4045395at2759"/>
<comment type="caution">
    <text evidence="1">The sequence shown here is derived from an EMBL/GenBank/DDBJ whole genome shotgun (WGS) entry which is preliminary data.</text>
</comment>
<name>A0A1E3JBN5_9TREE</name>
<reference evidence="1 2" key="1">
    <citation type="submission" date="2016-06" db="EMBL/GenBank/DDBJ databases">
        <title>Evolution of pathogenesis and genome organization in the Tremellales.</title>
        <authorList>
            <person name="Cuomo C."/>
            <person name="Litvintseva A."/>
            <person name="Heitman J."/>
            <person name="Chen Y."/>
            <person name="Sun S."/>
            <person name="Springer D."/>
            <person name="Dromer F."/>
            <person name="Young S."/>
            <person name="Zeng Q."/>
            <person name="Chapman S."/>
            <person name="Gujja S."/>
            <person name="Saif S."/>
            <person name="Birren B."/>
        </authorList>
    </citation>
    <scope>NUCLEOTIDE SEQUENCE [LARGE SCALE GENOMIC DNA]</scope>
    <source>
        <strain evidence="1 2">CBS 7118</strain>
    </source>
</reference>
<keyword evidence="2" id="KW-1185">Reference proteome</keyword>
<dbReference type="InterPro" id="IPR031818">
    <property type="entry name" value="Hri1"/>
</dbReference>
<evidence type="ECO:0000313" key="1">
    <source>
        <dbReference type="EMBL" id="ODN98252.1"/>
    </source>
</evidence>
<dbReference type="Gene3D" id="2.40.128.320">
    <property type="entry name" value="Protein HRI1, N-terminal domain"/>
    <property type="match status" value="1"/>
</dbReference>